<keyword evidence="7" id="KW-1185">Reference proteome</keyword>
<dbReference type="PANTHER" id="PTHR33514:SF13">
    <property type="entry name" value="PROTEIN ABCI12, CHLOROPLASTIC"/>
    <property type="match status" value="1"/>
</dbReference>
<dbReference type="AlphaFoldDB" id="A0A2T1E1M6"/>
<feature type="transmembrane region" description="Helical" evidence="5">
    <location>
        <begin position="69"/>
        <end position="87"/>
    </location>
</feature>
<feature type="transmembrane region" description="Helical" evidence="5">
    <location>
        <begin position="12"/>
        <end position="33"/>
    </location>
</feature>
<dbReference type="GO" id="GO:0005886">
    <property type="term" value="C:plasma membrane"/>
    <property type="evidence" value="ECO:0007669"/>
    <property type="project" value="UniProtKB-ARBA"/>
</dbReference>
<feature type="transmembrane region" description="Helical" evidence="5">
    <location>
        <begin position="215"/>
        <end position="234"/>
    </location>
</feature>
<comment type="subcellular location">
    <subcellularLocation>
        <location evidence="1">Membrane</location>
        <topology evidence="1">Multi-pass membrane protein</topology>
    </subcellularLocation>
</comment>
<evidence type="ECO:0000313" key="7">
    <source>
        <dbReference type="Proteomes" id="UP000239576"/>
    </source>
</evidence>
<sequence>MSIARASSKSPGFLTRVKPLAKIIVSLVITGMAFSVKNVWAMGVLAAVLVVLLMLCITRQNIRQIGQGMIAGTIALLLFVAIGTLLLNNVQAALLYGLRLVAILLPTPLLALTTPPADLVRALQAAKLPSFLILSLMLTWRFLPIIQQESQRILEANQLRGVDISRQPQHWFAGLFVPLIFRIVSYADDVTIGLETRGYDPNATRSMSQPLVWQLRDTLFVIGSVLVVVLVGYLDSVNAGG</sequence>
<evidence type="ECO:0000313" key="6">
    <source>
        <dbReference type="EMBL" id="PSB26627.1"/>
    </source>
</evidence>
<protein>
    <submittedName>
        <fullName evidence="6">Energy-coupling factor transporter transmembrane protein EcfT</fullName>
    </submittedName>
</protein>
<dbReference type="Pfam" id="PF02361">
    <property type="entry name" value="CbiQ"/>
    <property type="match status" value="1"/>
</dbReference>
<reference evidence="6 7" key="2">
    <citation type="submission" date="2018-03" db="EMBL/GenBank/DDBJ databases">
        <title>The ancient ancestry and fast evolution of plastids.</title>
        <authorList>
            <person name="Moore K.R."/>
            <person name="Magnabosco C."/>
            <person name="Momper L."/>
            <person name="Gold D.A."/>
            <person name="Bosak T."/>
            <person name="Fournier G.P."/>
        </authorList>
    </citation>
    <scope>NUCLEOTIDE SEQUENCE [LARGE SCALE GENOMIC DNA]</scope>
    <source>
        <strain evidence="6 7">ULC18</strain>
    </source>
</reference>
<evidence type="ECO:0000256" key="5">
    <source>
        <dbReference type="SAM" id="Phobius"/>
    </source>
</evidence>
<feature type="transmembrane region" description="Helical" evidence="5">
    <location>
        <begin position="93"/>
        <end position="113"/>
    </location>
</feature>
<keyword evidence="3 5" id="KW-1133">Transmembrane helix</keyword>
<accession>A0A2T1E1M6</accession>
<dbReference type="Proteomes" id="UP000239576">
    <property type="component" value="Unassembled WGS sequence"/>
</dbReference>
<dbReference type="RefSeq" id="WP_106257888.1">
    <property type="nucleotide sequence ID" value="NZ_CAWNSW010000040.1"/>
</dbReference>
<dbReference type="OrthoDB" id="574240at2"/>
<dbReference type="EMBL" id="PVWK01000102">
    <property type="protein sequence ID" value="PSB26627.1"/>
    <property type="molecule type" value="Genomic_DNA"/>
</dbReference>
<feature type="transmembrane region" description="Helical" evidence="5">
    <location>
        <begin position="39"/>
        <end position="57"/>
    </location>
</feature>
<comment type="caution">
    <text evidence="6">The sequence shown here is derived from an EMBL/GenBank/DDBJ whole genome shotgun (WGS) entry which is preliminary data.</text>
</comment>
<organism evidence="6 7">
    <name type="scientific">Stenomitos frigidus ULC18</name>
    <dbReference type="NCBI Taxonomy" id="2107698"/>
    <lineage>
        <taxon>Bacteria</taxon>
        <taxon>Bacillati</taxon>
        <taxon>Cyanobacteriota</taxon>
        <taxon>Cyanophyceae</taxon>
        <taxon>Leptolyngbyales</taxon>
        <taxon>Leptolyngbyaceae</taxon>
        <taxon>Stenomitos</taxon>
    </lineage>
</organism>
<evidence type="ECO:0000256" key="1">
    <source>
        <dbReference type="ARBA" id="ARBA00004141"/>
    </source>
</evidence>
<dbReference type="CDD" id="cd16914">
    <property type="entry name" value="EcfT"/>
    <property type="match status" value="1"/>
</dbReference>
<keyword evidence="4 5" id="KW-0472">Membrane</keyword>
<keyword evidence="2 5" id="KW-0812">Transmembrane</keyword>
<name>A0A2T1E1M6_9CYAN</name>
<gene>
    <name evidence="6" type="ORF">C7B82_19160</name>
</gene>
<evidence type="ECO:0000256" key="4">
    <source>
        <dbReference type="ARBA" id="ARBA00023136"/>
    </source>
</evidence>
<reference evidence="7" key="1">
    <citation type="submission" date="2018-02" db="EMBL/GenBank/DDBJ databases">
        <authorList>
            <person name="Moore K."/>
            <person name="Momper L."/>
        </authorList>
    </citation>
    <scope>NUCLEOTIDE SEQUENCE [LARGE SCALE GENOMIC DNA]</scope>
    <source>
        <strain evidence="7">ULC18</strain>
    </source>
</reference>
<dbReference type="InterPro" id="IPR003339">
    <property type="entry name" value="ABC/ECF_trnsptr_transmembrane"/>
</dbReference>
<evidence type="ECO:0000256" key="3">
    <source>
        <dbReference type="ARBA" id="ARBA00022989"/>
    </source>
</evidence>
<proteinExistence type="predicted"/>
<dbReference type="PANTHER" id="PTHR33514">
    <property type="entry name" value="PROTEIN ABCI12, CHLOROPLASTIC"/>
    <property type="match status" value="1"/>
</dbReference>
<evidence type="ECO:0000256" key="2">
    <source>
        <dbReference type="ARBA" id="ARBA00022692"/>
    </source>
</evidence>